<accession>A0AAD2DF92</accession>
<evidence type="ECO:0000313" key="3">
    <source>
        <dbReference type="Proteomes" id="UP001189143"/>
    </source>
</evidence>
<protein>
    <recommendedName>
        <fullName evidence="1">PrkA AAA domain-containing protein</fullName>
    </recommendedName>
</protein>
<sequence>MDFKEFIEIDREKRSTEKFEGNFLDYLQILKNNPDIPKLGHQRLYEMILSKGVEDLKPDENPRIRKIYGNQVIRKYGFFKNDFYGIDKVIMKIASYLKSAAMKGEEARQVLYLVGPVGAGKSSIVESLKKALEECEEIYALKGCPMHEEPLHLIPKHLRSKFEDMLGIKIEGDLCPVCKYKLLHELDGKYEDFPVERVGFSIRSRKGIGVVPPVDPNNQDTS</sequence>
<name>A0AAD2DF92_9CLOT</name>
<dbReference type="Proteomes" id="UP001189143">
    <property type="component" value="Unassembled WGS sequence"/>
</dbReference>
<dbReference type="SUPFAM" id="SSF52540">
    <property type="entry name" value="P-loop containing nucleoside triphosphate hydrolases"/>
    <property type="match status" value="1"/>
</dbReference>
<dbReference type="Gene3D" id="3.40.50.300">
    <property type="entry name" value="P-loop containing nucleotide triphosphate hydrolases"/>
    <property type="match status" value="1"/>
</dbReference>
<dbReference type="SMART" id="SM00763">
    <property type="entry name" value="AAA_PrkA"/>
    <property type="match status" value="1"/>
</dbReference>
<dbReference type="EMBL" id="CAMTCP010000281">
    <property type="protein sequence ID" value="CAI3684546.1"/>
    <property type="molecule type" value="Genomic_DNA"/>
</dbReference>
<dbReference type="InterPro" id="IPR013153">
    <property type="entry name" value="Prk_AAA"/>
</dbReference>
<comment type="caution">
    <text evidence="2">The sequence shown here is derived from an EMBL/GenBank/DDBJ whole genome shotgun (WGS) entry which is preliminary data.</text>
</comment>
<dbReference type="AlphaFoldDB" id="A0AAD2DF92"/>
<dbReference type="Pfam" id="PF08298">
    <property type="entry name" value="AAA_PrkA"/>
    <property type="match status" value="1"/>
</dbReference>
<dbReference type="PANTHER" id="PTHR30267">
    <property type="entry name" value="PROTEIN KINASE PRKA"/>
    <property type="match status" value="1"/>
</dbReference>
<reference evidence="2" key="1">
    <citation type="submission" date="2022-10" db="EMBL/GenBank/DDBJ databases">
        <authorList>
            <person name="Aires J."/>
            <person name="Mesa V."/>
        </authorList>
    </citation>
    <scope>NUCLEOTIDE SEQUENCE</scope>
    <source>
        <strain evidence="2">Clostridium neonatale JD116</strain>
    </source>
</reference>
<evidence type="ECO:0000313" key="2">
    <source>
        <dbReference type="EMBL" id="CAI3684546.1"/>
    </source>
</evidence>
<dbReference type="InterPro" id="IPR027417">
    <property type="entry name" value="P-loop_NTPase"/>
</dbReference>
<proteinExistence type="predicted"/>
<gene>
    <name evidence="2" type="ORF">CNEO2_70022</name>
</gene>
<dbReference type="PANTHER" id="PTHR30267:SF2">
    <property type="entry name" value="PROTEIN PRKA"/>
    <property type="match status" value="1"/>
</dbReference>
<dbReference type="GO" id="GO:0004672">
    <property type="term" value="F:protein kinase activity"/>
    <property type="evidence" value="ECO:0007669"/>
    <property type="project" value="TreeGrafter"/>
</dbReference>
<organism evidence="2 3">
    <name type="scientific">Clostridium neonatale</name>
    <dbReference type="NCBI Taxonomy" id="137838"/>
    <lineage>
        <taxon>Bacteria</taxon>
        <taxon>Bacillati</taxon>
        <taxon>Bacillota</taxon>
        <taxon>Clostridia</taxon>
        <taxon>Eubacteriales</taxon>
        <taxon>Clostridiaceae</taxon>
        <taxon>Clostridium</taxon>
    </lineage>
</organism>
<evidence type="ECO:0000259" key="1">
    <source>
        <dbReference type="SMART" id="SM00763"/>
    </source>
</evidence>
<feature type="domain" description="PrkA AAA" evidence="1">
    <location>
        <begin position="21"/>
        <end position="222"/>
    </location>
</feature>